<keyword evidence="2" id="KW-1185">Reference proteome</keyword>
<reference evidence="2" key="1">
    <citation type="submission" date="2019-06" db="EMBL/GenBank/DDBJ databases">
        <authorList>
            <person name="Broberg M."/>
        </authorList>
    </citation>
    <scope>NUCLEOTIDE SEQUENCE [LARGE SCALE GENOMIC DNA]</scope>
</reference>
<comment type="caution">
    <text evidence="1">The sequence shown here is derived from an EMBL/GenBank/DDBJ whole genome shotgun (WGS) entry which is preliminary data.</text>
</comment>
<proteinExistence type="predicted"/>
<organism evidence="1 2">
    <name type="scientific">Clonostachys byssicola</name>
    <dbReference type="NCBI Taxonomy" id="160290"/>
    <lineage>
        <taxon>Eukaryota</taxon>
        <taxon>Fungi</taxon>
        <taxon>Dikarya</taxon>
        <taxon>Ascomycota</taxon>
        <taxon>Pezizomycotina</taxon>
        <taxon>Sordariomycetes</taxon>
        <taxon>Hypocreomycetidae</taxon>
        <taxon>Hypocreales</taxon>
        <taxon>Bionectriaceae</taxon>
        <taxon>Clonostachys</taxon>
    </lineage>
</organism>
<dbReference type="Proteomes" id="UP000754883">
    <property type="component" value="Unassembled WGS sequence"/>
</dbReference>
<dbReference type="EMBL" id="CABFNO020001496">
    <property type="protein sequence ID" value="CAG9992767.1"/>
    <property type="molecule type" value="Genomic_DNA"/>
</dbReference>
<gene>
    <name evidence="1" type="ORF">CBYS24578_00010959</name>
</gene>
<dbReference type="AlphaFoldDB" id="A0A9N9UNR2"/>
<dbReference type="OrthoDB" id="3932329at2759"/>
<name>A0A9N9UNR2_9HYPO</name>
<sequence>MTSCLICGLKNHEFVNSEGHSWWEHELASRSTWWSDIRLLCDPDDELGSLAPSLKYNNIFEPCTSTYAEARAHDGFRPRSEAADIEVHQGVFHAVSHYKLLLPDGTRRDIVYRPGDLPFRTFDNRIYLPVHEVCLEIAQKVFGTSPRDAYIRDLRALCLALGWRLSMKLKCEGPASREFPPNYVIGKANFHINWEEWKSQVRMREFNPVRAWPELQSAIVDSLPCRDLPRVTTGLLPQSFWLKLLRPDALPWLWELSAEVFLQKAEESCPGGRDFEWNWELLFRQLSRGVDFGVLSDVPDGTPLTSGFRSDERTGACGPETLWGTTGYYDDLEYVPPGLFNRRRIWQLVEEMFVGDMLPRAFGGDPMALGFQKSGPRFVFPAYIQIPWGKSGQLLREPKWLPSFELRPYVRKLNGEVIGKILEDIGRCTSPSSGSC</sequence>
<evidence type="ECO:0000313" key="1">
    <source>
        <dbReference type="EMBL" id="CAG9992767.1"/>
    </source>
</evidence>
<evidence type="ECO:0000313" key="2">
    <source>
        <dbReference type="Proteomes" id="UP000754883"/>
    </source>
</evidence>
<protein>
    <submittedName>
        <fullName evidence="1">Uncharacterized protein</fullName>
    </submittedName>
</protein>
<accession>A0A9N9UNR2</accession>
<reference evidence="1 2" key="2">
    <citation type="submission" date="2021-10" db="EMBL/GenBank/DDBJ databases">
        <authorList>
            <person name="Piombo E."/>
        </authorList>
    </citation>
    <scope>NUCLEOTIDE SEQUENCE [LARGE SCALE GENOMIC DNA]</scope>
</reference>